<evidence type="ECO:0000313" key="1">
    <source>
        <dbReference type="EMBL" id="APH14524.1"/>
    </source>
</evidence>
<name>A0A1L3NEJ2_CLOSG</name>
<reference evidence="1 2" key="1">
    <citation type="submission" date="2015-11" db="EMBL/GenBank/DDBJ databases">
        <authorList>
            <person name="Hill K.K."/>
            <person name="Shirey T.B."/>
            <person name="Raphael B."/>
            <person name="Daligault H.E."/>
            <person name="Davenport K.W."/>
            <person name="Bruce D.C."/>
            <person name="Foley B.T."/>
            <person name="Johnson S.L."/>
        </authorList>
    </citation>
    <scope>NUCLEOTIDE SEQUENCE [LARGE SCALE GENOMIC DNA]</scope>
    <source>
        <strain evidence="1 2">CDC_1632</strain>
    </source>
</reference>
<gene>
    <name evidence="1" type="ORF">NPD5_1228</name>
</gene>
<evidence type="ECO:0000313" key="2">
    <source>
        <dbReference type="Proteomes" id="UP000182204"/>
    </source>
</evidence>
<dbReference type="Proteomes" id="UP000182204">
    <property type="component" value="Chromosome"/>
</dbReference>
<organism evidence="1 2">
    <name type="scientific">Clostridium sporogenes</name>
    <dbReference type="NCBI Taxonomy" id="1509"/>
    <lineage>
        <taxon>Bacteria</taxon>
        <taxon>Bacillati</taxon>
        <taxon>Bacillota</taxon>
        <taxon>Clostridia</taxon>
        <taxon>Eubacteriales</taxon>
        <taxon>Clostridiaceae</taxon>
        <taxon>Clostridium</taxon>
    </lineage>
</organism>
<protein>
    <submittedName>
        <fullName evidence="1">Uncharacterized protein</fullName>
    </submittedName>
</protein>
<accession>A0A1L3NEJ2</accession>
<dbReference type="RefSeq" id="WP_155119538.1">
    <property type="nucleotide sequence ID" value="NZ_CP013243.1"/>
</dbReference>
<proteinExistence type="predicted"/>
<sequence length="58" mass="6909">MNKFEKIALQCAKDDVKKGYGFVTLKKSKKEYTAIFKRNGYSIEKAVDFKKWNKELDW</sequence>
<dbReference type="EMBL" id="CP013243">
    <property type="protein sequence ID" value="APH14524.1"/>
    <property type="molecule type" value="Genomic_DNA"/>
</dbReference>
<dbReference type="AlphaFoldDB" id="A0A1L3NEJ2"/>